<evidence type="ECO:0000256" key="4">
    <source>
        <dbReference type="ARBA" id="ARBA00022552"/>
    </source>
</evidence>
<dbReference type="PANTHER" id="PTHR45629">
    <property type="entry name" value="SNF2/RAD54 FAMILY MEMBER"/>
    <property type="match status" value="1"/>
</dbReference>
<feature type="domain" description="Helicase C-terminal" evidence="12">
    <location>
        <begin position="857"/>
        <end position="1015"/>
    </location>
</feature>
<dbReference type="FunFam" id="3.40.50.10810:FF:000019">
    <property type="entry name" value="DNA excision repair protein ERCC-6-like 2 isoform X1"/>
    <property type="match status" value="1"/>
</dbReference>
<dbReference type="Gene3D" id="3.40.50.10810">
    <property type="entry name" value="Tandem AAA-ATPase domain"/>
    <property type="match status" value="1"/>
</dbReference>
<reference evidence="13" key="1">
    <citation type="submission" date="2023-08" db="EMBL/GenBank/DDBJ databases">
        <title>Reference Genome Resource for the Citrus Pathogen Phytophthora citrophthora.</title>
        <authorList>
            <person name="Moller H."/>
            <person name="Coetzee B."/>
            <person name="Rose L.J."/>
            <person name="Van Niekerk J.M."/>
        </authorList>
    </citation>
    <scope>NUCLEOTIDE SEQUENCE</scope>
    <source>
        <strain evidence="13">STE-U-9442</strain>
    </source>
</reference>
<dbReference type="GO" id="GO:0001522">
    <property type="term" value="P:pseudouridine synthesis"/>
    <property type="evidence" value="ECO:0007669"/>
    <property type="project" value="InterPro"/>
</dbReference>
<dbReference type="Gene3D" id="3.40.50.300">
    <property type="entry name" value="P-loop containing nucleotide triphosphate hydrolases"/>
    <property type="match status" value="1"/>
</dbReference>
<feature type="domain" description="Helicase ATP-binding" evidence="11">
    <location>
        <begin position="465"/>
        <end position="665"/>
    </location>
</feature>
<dbReference type="AlphaFoldDB" id="A0AAD9GKG0"/>
<dbReference type="PROSITE" id="PS51192">
    <property type="entry name" value="HELICASE_ATP_BIND_1"/>
    <property type="match status" value="1"/>
</dbReference>
<dbReference type="SUPFAM" id="SSF52540">
    <property type="entry name" value="P-loop containing nucleoside triphosphate hydrolases"/>
    <property type="match status" value="2"/>
</dbReference>
<dbReference type="GO" id="GO:0005730">
    <property type="term" value="C:nucleolus"/>
    <property type="evidence" value="ECO:0007669"/>
    <property type="project" value="UniProtKB-SubCell"/>
</dbReference>
<evidence type="ECO:0000256" key="8">
    <source>
        <dbReference type="ARBA" id="ARBA00030185"/>
    </source>
</evidence>
<dbReference type="InterPro" id="IPR038718">
    <property type="entry name" value="SNF2-like_sf"/>
</dbReference>
<dbReference type="GO" id="GO:0030515">
    <property type="term" value="F:snoRNA binding"/>
    <property type="evidence" value="ECO:0007669"/>
    <property type="project" value="InterPro"/>
</dbReference>
<dbReference type="InterPro" id="IPR050496">
    <property type="entry name" value="SNF2_RAD54_helicase_repair"/>
</dbReference>
<dbReference type="Pfam" id="PF00271">
    <property type="entry name" value="Helicase_C"/>
    <property type="match status" value="1"/>
</dbReference>
<dbReference type="SMART" id="SM00487">
    <property type="entry name" value="DEXDc"/>
    <property type="match status" value="1"/>
</dbReference>
<evidence type="ECO:0000313" key="13">
    <source>
        <dbReference type="EMBL" id="KAK1940152.1"/>
    </source>
</evidence>
<evidence type="ECO:0000256" key="1">
    <source>
        <dbReference type="ARBA" id="ARBA00004604"/>
    </source>
</evidence>
<keyword evidence="5" id="KW-0378">Hydrolase</keyword>
<dbReference type="FunFam" id="4.10.80.300:FF:000001">
    <property type="entry name" value="H/ACA ribonucleoprotein complex subunit 3"/>
    <property type="match status" value="1"/>
</dbReference>
<feature type="region of interest" description="Disordered" evidence="10">
    <location>
        <begin position="1163"/>
        <end position="1220"/>
    </location>
</feature>
<accession>A0AAD9GKG0</accession>
<dbReference type="Pfam" id="PF04135">
    <property type="entry name" value="Nop10p"/>
    <property type="match status" value="1"/>
</dbReference>
<feature type="region of interest" description="Disordered" evidence="10">
    <location>
        <begin position="22"/>
        <end position="42"/>
    </location>
</feature>
<dbReference type="GO" id="GO:0005524">
    <property type="term" value="F:ATP binding"/>
    <property type="evidence" value="ECO:0007669"/>
    <property type="project" value="InterPro"/>
</dbReference>
<dbReference type="InterPro" id="IPR000330">
    <property type="entry name" value="SNF2_N"/>
</dbReference>
<evidence type="ECO:0000313" key="14">
    <source>
        <dbReference type="Proteomes" id="UP001259832"/>
    </source>
</evidence>
<dbReference type="SMART" id="SM00490">
    <property type="entry name" value="HELICc"/>
    <property type="match status" value="1"/>
</dbReference>
<evidence type="ECO:0000256" key="6">
    <source>
        <dbReference type="ARBA" id="ARBA00023242"/>
    </source>
</evidence>
<dbReference type="GO" id="GO:0016787">
    <property type="term" value="F:hydrolase activity"/>
    <property type="evidence" value="ECO:0007669"/>
    <property type="project" value="UniProtKB-KW"/>
</dbReference>
<evidence type="ECO:0000256" key="5">
    <source>
        <dbReference type="ARBA" id="ARBA00022801"/>
    </source>
</evidence>
<evidence type="ECO:0000256" key="7">
    <source>
        <dbReference type="ARBA" id="ARBA00023274"/>
    </source>
</evidence>
<dbReference type="GO" id="GO:0006364">
    <property type="term" value="P:rRNA processing"/>
    <property type="evidence" value="ECO:0007669"/>
    <property type="project" value="UniProtKB-KW"/>
</dbReference>
<keyword evidence="14" id="KW-1185">Reference proteome</keyword>
<keyword evidence="6" id="KW-0539">Nucleus</keyword>
<dbReference type="PANTHER" id="PTHR45629:SF7">
    <property type="entry name" value="DNA EXCISION REPAIR PROTEIN ERCC-6-RELATED"/>
    <property type="match status" value="1"/>
</dbReference>
<evidence type="ECO:0000256" key="3">
    <source>
        <dbReference type="ARBA" id="ARBA00022517"/>
    </source>
</evidence>
<feature type="region of interest" description="Disordered" evidence="10">
    <location>
        <begin position="322"/>
        <end position="349"/>
    </location>
</feature>
<organism evidence="13 14">
    <name type="scientific">Phytophthora citrophthora</name>
    <dbReference type="NCBI Taxonomy" id="4793"/>
    <lineage>
        <taxon>Eukaryota</taxon>
        <taxon>Sar</taxon>
        <taxon>Stramenopiles</taxon>
        <taxon>Oomycota</taxon>
        <taxon>Peronosporomycetes</taxon>
        <taxon>Peronosporales</taxon>
        <taxon>Peronosporaceae</taxon>
        <taxon>Phytophthora</taxon>
    </lineage>
</organism>
<name>A0AAD9GKG0_9STRA</name>
<dbReference type="Proteomes" id="UP001259832">
    <property type="component" value="Unassembled WGS sequence"/>
</dbReference>
<dbReference type="GO" id="GO:1990904">
    <property type="term" value="C:ribonucleoprotein complex"/>
    <property type="evidence" value="ECO:0007669"/>
    <property type="project" value="UniProtKB-KW"/>
</dbReference>
<gene>
    <name evidence="13" type="ORF">P3T76_008475</name>
</gene>
<protein>
    <recommendedName>
        <fullName evidence="8">Nucleolar protein 10</fullName>
    </recommendedName>
    <alternativeName>
        <fullName evidence="9">Nucleolar protein family A member 3</fullName>
    </alternativeName>
</protein>
<keyword evidence="7" id="KW-0687">Ribonucleoprotein</keyword>
<dbReference type="PROSITE" id="PS51194">
    <property type="entry name" value="HELICASE_CTER"/>
    <property type="match status" value="1"/>
</dbReference>
<evidence type="ECO:0000256" key="2">
    <source>
        <dbReference type="ARBA" id="ARBA00009462"/>
    </source>
</evidence>
<dbReference type="CDD" id="cd18793">
    <property type="entry name" value="SF2_C_SNF"/>
    <property type="match status" value="1"/>
</dbReference>
<dbReference type="SUPFAM" id="SSF144210">
    <property type="entry name" value="Nop10-like SnoRNP"/>
    <property type="match status" value="1"/>
</dbReference>
<feature type="compositionally biased region" description="Polar residues" evidence="10">
    <location>
        <begin position="1173"/>
        <end position="1182"/>
    </location>
</feature>
<keyword evidence="3" id="KW-0690">Ribosome biogenesis</keyword>
<keyword evidence="4" id="KW-0698">rRNA processing</keyword>
<proteinExistence type="inferred from homology"/>
<comment type="subcellular location">
    <subcellularLocation>
        <location evidence="1">Nucleus</location>
        <location evidence="1">Nucleolus</location>
    </subcellularLocation>
</comment>
<dbReference type="InterPro" id="IPR049730">
    <property type="entry name" value="SNF2/RAD54-like_C"/>
</dbReference>
<comment type="similarity">
    <text evidence="2">Belongs to the NOP10 family.</text>
</comment>
<feature type="region of interest" description="Disordered" evidence="10">
    <location>
        <begin position="1102"/>
        <end position="1131"/>
    </location>
</feature>
<evidence type="ECO:0000259" key="11">
    <source>
        <dbReference type="PROSITE" id="PS51192"/>
    </source>
</evidence>
<feature type="region of interest" description="Disordered" evidence="10">
    <location>
        <begin position="373"/>
        <end position="426"/>
    </location>
</feature>
<dbReference type="Pfam" id="PF00176">
    <property type="entry name" value="SNF2-rel_dom"/>
    <property type="match status" value="1"/>
</dbReference>
<evidence type="ECO:0000256" key="9">
    <source>
        <dbReference type="ARBA" id="ARBA00031779"/>
    </source>
</evidence>
<comment type="caution">
    <text evidence="13">The sequence shown here is derived from an EMBL/GenBank/DDBJ whole genome shotgun (WGS) entry which is preliminary data.</text>
</comment>
<dbReference type="InterPro" id="IPR014001">
    <property type="entry name" value="Helicase_ATP-bd"/>
</dbReference>
<dbReference type="InterPro" id="IPR036756">
    <property type="entry name" value="H/ACA_rnp_Nop10_sf"/>
</dbReference>
<dbReference type="EMBL" id="JASMQC010000015">
    <property type="protein sequence ID" value="KAK1940152.1"/>
    <property type="molecule type" value="Genomic_DNA"/>
</dbReference>
<dbReference type="InterPro" id="IPR027417">
    <property type="entry name" value="P-loop_NTPase"/>
</dbReference>
<evidence type="ECO:0000259" key="12">
    <source>
        <dbReference type="PROSITE" id="PS51194"/>
    </source>
</evidence>
<dbReference type="InterPro" id="IPR007264">
    <property type="entry name" value="H/ACA_rnp_Nop10"/>
</dbReference>
<feature type="region of interest" description="Disordered" evidence="10">
    <location>
        <begin position="70"/>
        <end position="161"/>
    </location>
</feature>
<dbReference type="Gene3D" id="4.10.80.300">
    <property type="match status" value="1"/>
</dbReference>
<dbReference type="InterPro" id="IPR001650">
    <property type="entry name" value="Helicase_C-like"/>
</dbReference>
<sequence length="1220" mass="137340">MHLMYYLGEDGKRVYTLKKETPAGAPTCSAHPARFSPDDKFSKERITTKKRFGLLPTQTPDPIFQMELMSSSEDEGDSPTSFAASPAPRKLLQSPSSQDSIEELLSPTKRVQMASQDRPRPSQAAKTHKPVVSARELLMNLLPSSKRRQQDISSSKNDKDKAVEAAVAAYSSIITPKKSTPSPSAEKELTAAERIARKYGLAAANTSSKESQKRDTCASTAPRVVGKWTKSFDNEGEDRKMATSPKVVEKSKKRRFWDAQTTGVDSDQVAASKVTYVSPFSTADGFMNVKKRRQRRQQPVQEMTEEEMKTARDAFYDDAKTEAHDVGPRPRHIIGSAIPGVDDDADGWMSDAKEITSDDEEMQKEKGEQILERANAASGRRIPREKREPTKRQPRKRIQKELSDSSEDEKDIYTSERWPQLDPPKANADPMVLSSELEGSKTFEVCANMNSYLFDYQREGVEFLFGAYERDTGAILGDDMGLGKTIQVIAFLSAIMGKHGDSRDKDAWKALLHQRRERYSESGCTGHPEDSGFSFEDEVAPIFIVMPASLLQNWEQELRTWMSCTTIILRGKPSDRDTMIDKIARGEYEIVICSYDILKMYLSRLHKIPWEAVILDEMHCLKNPDAKLTQAVKAIKCHKKLGLTGTLMQNNEKELHCLYGRKKSAAPEAVQRSHQKEKELRQKLQPYYLRREKEINPTFQEVKKNDQVVFCDLTPLQMAAYKRVLAMPEFQLLQRGEEICDCGRDSGGKWKKCCYKIPPDMGDEPGLLYERFHDDGACKNCPNCMGLPCVAMLLKLSNHLELLKVNPHDRPELQHYQREFARTAFGSDVDEVGGVDQVSSFQEMCAISTKTCGKMIVLEKLLAVWKKRRQRTLIFSRSTRMLDIIQLFLITKATKYSRLDGNTKVEERLQMVNDFNSPDSNTTVFLISTRAGGVGLNLQSATNVVIFDPSWNPAHDCQAQDRAYRIGQTKDVQVYRLITLGTIEEMIYVRQIYKQQLSDTTLKGGNAPRYFEGVQGNPQQRGELFGIANLICWKPGGVLKGIQDAYQRSRDGLIIQQNGVRYDSASLRKTPKKATKKQPNVVDDDEGEMIEVADELVTEMLTPDYPPPAQTEEKPATVSSSGSGDDDMDELFNGATTFRHEEIVGEQDEEEVYQLEGETAVIGDSEPEMEVVDNSQQVSSLRPSPGKKNILSRMKGGDKADDDSTPSKEVGKRVYVPTYL</sequence>
<evidence type="ECO:0000256" key="10">
    <source>
        <dbReference type="SAM" id="MobiDB-lite"/>
    </source>
</evidence>